<feature type="domain" description="RecX second three-helical" evidence="5">
    <location>
        <begin position="162"/>
        <end position="187"/>
    </location>
</feature>
<evidence type="ECO:0000256" key="1">
    <source>
        <dbReference type="ARBA" id="ARBA00004496"/>
    </source>
</evidence>
<dbReference type="GO" id="GO:0005737">
    <property type="term" value="C:cytoplasm"/>
    <property type="evidence" value="ECO:0007669"/>
    <property type="project" value="UniProtKB-SubCell"/>
</dbReference>
<dbReference type="InterPro" id="IPR053924">
    <property type="entry name" value="RecX_HTH_2nd"/>
</dbReference>
<dbReference type="Pfam" id="PF21981">
    <property type="entry name" value="RecX_HTH3"/>
    <property type="match status" value="1"/>
</dbReference>
<keyword evidence="4" id="KW-0963">Cytoplasm</keyword>
<name>A0AAQ3X6X4_PASNO</name>
<evidence type="ECO:0000259" key="6">
    <source>
        <dbReference type="Pfam" id="PF21981"/>
    </source>
</evidence>
<evidence type="ECO:0000313" key="9">
    <source>
        <dbReference type="Proteomes" id="UP001341281"/>
    </source>
</evidence>
<evidence type="ECO:0000256" key="3">
    <source>
        <dbReference type="ARBA" id="ARBA00018111"/>
    </source>
</evidence>
<dbReference type="Proteomes" id="UP001341281">
    <property type="component" value="Chromosome 07"/>
</dbReference>
<evidence type="ECO:0000259" key="7">
    <source>
        <dbReference type="Pfam" id="PF21982"/>
    </source>
</evidence>
<proteinExistence type="inferred from homology"/>
<dbReference type="AlphaFoldDB" id="A0AAQ3X6X4"/>
<dbReference type="Pfam" id="PF21982">
    <property type="entry name" value="RecX_HTH1"/>
    <property type="match status" value="1"/>
</dbReference>
<dbReference type="PANTHER" id="PTHR33602">
    <property type="entry name" value="REGULATORY PROTEIN RECX FAMILY PROTEIN"/>
    <property type="match status" value="1"/>
</dbReference>
<evidence type="ECO:0000256" key="2">
    <source>
        <dbReference type="ARBA" id="ARBA00009695"/>
    </source>
</evidence>
<dbReference type="PANTHER" id="PTHR33602:SF1">
    <property type="entry name" value="REGULATORY PROTEIN RECX FAMILY PROTEIN"/>
    <property type="match status" value="1"/>
</dbReference>
<comment type="subcellular location">
    <subcellularLocation>
        <location evidence="1">Cytoplasm</location>
    </subcellularLocation>
</comment>
<evidence type="ECO:0000256" key="4">
    <source>
        <dbReference type="ARBA" id="ARBA00022490"/>
    </source>
</evidence>
<dbReference type="GO" id="GO:0006282">
    <property type="term" value="P:regulation of DNA repair"/>
    <property type="evidence" value="ECO:0007669"/>
    <property type="project" value="InterPro"/>
</dbReference>
<dbReference type="HAMAP" id="MF_01114">
    <property type="entry name" value="RecX"/>
    <property type="match status" value="1"/>
</dbReference>
<sequence length="290" mass="32620">MSALAASRRLLHLRPGLELCLRSCAHTPLSSSSWAKGMARCRHEPPRRKLATCRQGSFEEGSAGRDEQLSHCKDANGTAVEPIGKDVADEFAQLSFEEEESDNVVREISESVARDVEKAAVELLAGRAFTVSELRKKLRSRKYPVDTVDAVIADFKSRGLLNDCSYAESFSRSRWQTSTWGPRRIKQASIFFSFLAFPVALRQKGVPEAEVDQATRRVFQDGGHAKEANYGISEASMDHLFAQASKQWLRGQSLTLENRRARIVRWLQYRGFNWAVTNAIIRKLEAQHPP</sequence>
<accession>A0AAQ3X6X4</accession>
<gene>
    <name evidence="8" type="ORF">U9M48_034217</name>
</gene>
<evidence type="ECO:0000259" key="5">
    <source>
        <dbReference type="Pfam" id="PF02631"/>
    </source>
</evidence>
<keyword evidence="9" id="KW-1185">Reference proteome</keyword>
<dbReference type="InterPro" id="IPR053925">
    <property type="entry name" value="RecX_HTH_3rd"/>
</dbReference>
<dbReference type="EMBL" id="CP144751">
    <property type="protein sequence ID" value="WVZ87606.1"/>
    <property type="molecule type" value="Genomic_DNA"/>
</dbReference>
<dbReference type="Gene3D" id="1.10.10.10">
    <property type="entry name" value="Winged helix-like DNA-binding domain superfamily/Winged helix DNA-binding domain"/>
    <property type="match status" value="3"/>
</dbReference>
<feature type="domain" description="RecX first three-helical" evidence="7">
    <location>
        <begin position="119"/>
        <end position="153"/>
    </location>
</feature>
<dbReference type="InterPro" id="IPR003783">
    <property type="entry name" value="Regulatory_RecX"/>
</dbReference>
<organism evidence="8 9">
    <name type="scientific">Paspalum notatum var. saurae</name>
    <dbReference type="NCBI Taxonomy" id="547442"/>
    <lineage>
        <taxon>Eukaryota</taxon>
        <taxon>Viridiplantae</taxon>
        <taxon>Streptophyta</taxon>
        <taxon>Embryophyta</taxon>
        <taxon>Tracheophyta</taxon>
        <taxon>Spermatophyta</taxon>
        <taxon>Magnoliopsida</taxon>
        <taxon>Liliopsida</taxon>
        <taxon>Poales</taxon>
        <taxon>Poaceae</taxon>
        <taxon>PACMAD clade</taxon>
        <taxon>Panicoideae</taxon>
        <taxon>Andropogonodae</taxon>
        <taxon>Paspaleae</taxon>
        <taxon>Paspalinae</taxon>
        <taxon>Paspalum</taxon>
    </lineage>
</organism>
<reference evidence="8 9" key="1">
    <citation type="submission" date="2024-02" db="EMBL/GenBank/DDBJ databases">
        <title>High-quality chromosome-scale genome assembly of Pensacola bahiagrass (Paspalum notatum Flugge var. saurae).</title>
        <authorList>
            <person name="Vega J.M."/>
            <person name="Podio M."/>
            <person name="Orjuela J."/>
            <person name="Siena L.A."/>
            <person name="Pessino S.C."/>
            <person name="Combes M.C."/>
            <person name="Mariac C."/>
            <person name="Albertini E."/>
            <person name="Pupilli F."/>
            <person name="Ortiz J.P.A."/>
            <person name="Leblanc O."/>
        </authorList>
    </citation>
    <scope>NUCLEOTIDE SEQUENCE [LARGE SCALE GENOMIC DNA]</scope>
    <source>
        <strain evidence="8">R1</strain>
        <tissue evidence="8">Leaf</tissue>
    </source>
</reference>
<protein>
    <recommendedName>
        <fullName evidence="3">Regulatory protein RecX</fullName>
    </recommendedName>
</protein>
<comment type="similarity">
    <text evidence="2">Belongs to the RecX family.</text>
</comment>
<feature type="domain" description="RecX third three-helical" evidence="6">
    <location>
        <begin position="237"/>
        <end position="280"/>
    </location>
</feature>
<evidence type="ECO:0000313" key="8">
    <source>
        <dbReference type="EMBL" id="WVZ87606.1"/>
    </source>
</evidence>
<dbReference type="Pfam" id="PF02631">
    <property type="entry name" value="RecX_HTH2"/>
    <property type="match status" value="1"/>
</dbReference>
<dbReference type="InterPro" id="IPR036388">
    <property type="entry name" value="WH-like_DNA-bd_sf"/>
</dbReference>
<dbReference type="InterPro" id="IPR053926">
    <property type="entry name" value="RecX_HTH_1st"/>
</dbReference>